<feature type="binding site" evidence="3">
    <location>
        <position position="221"/>
    </location>
    <ligand>
        <name>Mg(2+)</name>
        <dbReference type="ChEBI" id="CHEBI:18420"/>
        <label>1</label>
        <note>catalytic</note>
    </ligand>
</feature>
<dbReference type="GO" id="GO:0008934">
    <property type="term" value="F:inositol monophosphate 1-phosphatase activity"/>
    <property type="evidence" value="ECO:0007669"/>
    <property type="project" value="TreeGrafter"/>
</dbReference>
<keyword evidence="1 3" id="KW-0479">Metal-binding</keyword>
<evidence type="ECO:0000256" key="3">
    <source>
        <dbReference type="PIRSR" id="PIRSR600760-2"/>
    </source>
</evidence>
<evidence type="ECO:0000256" key="1">
    <source>
        <dbReference type="ARBA" id="ARBA00022723"/>
    </source>
</evidence>
<evidence type="ECO:0000256" key="2">
    <source>
        <dbReference type="ARBA" id="ARBA00022842"/>
    </source>
</evidence>
<dbReference type="CDD" id="cd01638">
    <property type="entry name" value="CysQ"/>
    <property type="match status" value="1"/>
</dbReference>
<dbReference type="EC" id="3.1.3.7" evidence="4"/>
<keyword evidence="2 3" id="KW-0460">Magnesium</keyword>
<dbReference type="PANTHER" id="PTHR20854">
    <property type="entry name" value="INOSITOL MONOPHOSPHATASE"/>
    <property type="match status" value="1"/>
</dbReference>
<dbReference type="GO" id="GO:0007165">
    <property type="term" value="P:signal transduction"/>
    <property type="evidence" value="ECO:0007669"/>
    <property type="project" value="TreeGrafter"/>
</dbReference>
<accession>H2CIJ1</accession>
<dbReference type="PANTHER" id="PTHR20854:SF4">
    <property type="entry name" value="INOSITOL-1-MONOPHOSPHATASE-RELATED"/>
    <property type="match status" value="1"/>
</dbReference>
<gene>
    <name evidence="4" type="ORF">Lepil_1293</name>
</gene>
<evidence type="ECO:0000313" key="5">
    <source>
        <dbReference type="Proteomes" id="UP000005737"/>
    </source>
</evidence>
<dbReference type="PROSITE" id="PS00630">
    <property type="entry name" value="IMP_2"/>
    <property type="match status" value="1"/>
</dbReference>
<dbReference type="STRING" id="183.GCA_002009735_02323"/>
<dbReference type="SUPFAM" id="SSF56655">
    <property type="entry name" value="Carbohydrate phosphatase"/>
    <property type="match status" value="1"/>
</dbReference>
<dbReference type="AlphaFoldDB" id="H2CIJ1"/>
<keyword evidence="5" id="KW-1185">Reference proteome</keyword>
<sequence>MLPVDRERKELCESLLPGLIDAIQKAAAEVQRLFLSRSFAVSEKGPGDLLTSADLASNDILHDALTKLLPDAVWISEESAQSEARQSHRFAWIVDPIDGTKEFAGGIPEYSISVGLVADGLPILGAVALPAEGLLFAGGIDVGVFELDEKERRRIQSTVTPALNEASILVSSTEFKKGVFEDAVFADLRLHPTGSVARKLALIAGGRGDANISLYPKNEWDICGGIALVLGAGGKALHLNLETQEWEAHRFNAASLLTYGLIAGSSDLVDALCKRQQEERWPVRREYGR</sequence>
<dbReference type="GO" id="GO:0046854">
    <property type="term" value="P:phosphatidylinositol phosphate biosynthetic process"/>
    <property type="evidence" value="ECO:0007669"/>
    <property type="project" value="InterPro"/>
</dbReference>
<dbReference type="Gene3D" id="3.40.190.80">
    <property type="match status" value="1"/>
</dbReference>
<dbReference type="Gene3D" id="3.30.540.10">
    <property type="entry name" value="Fructose-1,6-Bisphosphatase, subunit A, domain 1"/>
    <property type="match status" value="1"/>
</dbReference>
<comment type="cofactor">
    <cofactor evidence="3">
        <name>Mg(2+)</name>
        <dbReference type="ChEBI" id="CHEBI:18420"/>
    </cofactor>
</comment>
<dbReference type="HOGENOM" id="CLU_044118_3_1_12"/>
<organism evidence="4 5">
    <name type="scientific">Leptonema illini DSM 21528</name>
    <dbReference type="NCBI Taxonomy" id="929563"/>
    <lineage>
        <taxon>Bacteria</taxon>
        <taxon>Pseudomonadati</taxon>
        <taxon>Spirochaetota</taxon>
        <taxon>Spirochaetia</taxon>
        <taxon>Leptospirales</taxon>
        <taxon>Leptospiraceae</taxon>
        <taxon>Leptonema</taxon>
    </lineage>
</organism>
<name>H2CIJ1_9LEPT</name>
<keyword evidence="4" id="KW-0378">Hydrolase</keyword>
<dbReference type="Proteomes" id="UP000005737">
    <property type="component" value="Unassembled WGS sequence"/>
</dbReference>
<feature type="binding site" evidence="3">
    <location>
        <position position="98"/>
    </location>
    <ligand>
        <name>Mg(2+)</name>
        <dbReference type="ChEBI" id="CHEBI:18420"/>
        <label>1</label>
        <note>catalytic</note>
    </ligand>
</feature>
<dbReference type="EMBL" id="JH597773">
    <property type="protein sequence ID" value="EHQ05984.1"/>
    <property type="molecule type" value="Genomic_DNA"/>
</dbReference>
<dbReference type="InterPro" id="IPR020550">
    <property type="entry name" value="Inositol_monophosphatase_CS"/>
</dbReference>
<dbReference type="InterPro" id="IPR000760">
    <property type="entry name" value="Inositol_monophosphatase-like"/>
</dbReference>
<feature type="binding site" evidence="3">
    <location>
        <position position="77"/>
    </location>
    <ligand>
        <name>Mg(2+)</name>
        <dbReference type="ChEBI" id="CHEBI:18420"/>
        <label>1</label>
        <note>catalytic</note>
    </ligand>
</feature>
<dbReference type="RefSeq" id="WP_002771081.1">
    <property type="nucleotide sequence ID" value="NZ_JH597773.1"/>
</dbReference>
<dbReference type="GO" id="GO:0006020">
    <property type="term" value="P:inositol metabolic process"/>
    <property type="evidence" value="ECO:0007669"/>
    <property type="project" value="TreeGrafter"/>
</dbReference>
<evidence type="ECO:0000313" key="4">
    <source>
        <dbReference type="EMBL" id="EHQ05984.1"/>
    </source>
</evidence>
<dbReference type="GO" id="GO:0008441">
    <property type="term" value="F:3'(2'),5'-bisphosphate nucleotidase activity"/>
    <property type="evidence" value="ECO:0007669"/>
    <property type="project" value="UniProtKB-EC"/>
</dbReference>
<feature type="binding site" evidence="3">
    <location>
        <position position="97"/>
    </location>
    <ligand>
        <name>Mg(2+)</name>
        <dbReference type="ChEBI" id="CHEBI:18420"/>
        <label>1</label>
        <note>catalytic</note>
    </ligand>
</feature>
<dbReference type="PRINTS" id="PR00377">
    <property type="entry name" value="IMPHPHTASES"/>
</dbReference>
<reference evidence="4 5" key="1">
    <citation type="submission" date="2011-10" db="EMBL/GenBank/DDBJ databases">
        <title>The Improved High-Quality Draft genome of Leptonema illini DSM 21528.</title>
        <authorList>
            <consortium name="US DOE Joint Genome Institute (JGI-PGF)"/>
            <person name="Lucas S."/>
            <person name="Copeland A."/>
            <person name="Lapidus A."/>
            <person name="Glavina del Rio T."/>
            <person name="Dalin E."/>
            <person name="Tice H."/>
            <person name="Bruce D."/>
            <person name="Goodwin L."/>
            <person name="Pitluck S."/>
            <person name="Peters L."/>
            <person name="Mikhailova N."/>
            <person name="Held B."/>
            <person name="Kyrpides N."/>
            <person name="Mavromatis K."/>
            <person name="Ivanova N."/>
            <person name="Markowitz V."/>
            <person name="Cheng J.-F."/>
            <person name="Hugenholtz P."/>
            <person name="Woyke T."/>
            <person name="Wu D."/>
            <person name="Gronow S."/>
            <person name="Wellnitz S."/>
            <person name="Brambilla E.-M."/>
            <person name="Klenk H.-P."/>
            <person name="Eisen J.A."/>
        </authorList>
    </citation>
    <scope>NUCLEOTIDE SEQUENCE [LARGE SCALE GENOMIC DNA]</scope>
    <source>
        <strain evidence="4 5">DSM 21528</strain>
    </source>
</reference>
<dbReference type="Pfam" id="PF00459">
    <property type="entry name" value="Inositol_P"/>
    <property type="match status" value="1"/>
</dbReference>
<dbReference type="GO" id="GO:0046872">
    <property type="term" value="F:metal ion binding"/>
    <property type="evidence" value="ECO:0007669"/>
    <property type="project" value="UniProtKB-KW"/>
</dbReference>
<proteinExistence type="predicted"/>
<feature type="binding site" evidence="3">
    <location>
        <position position="95"/>
    </location>
    <ligand>
        <name>Mg(2+)</name>
        <dbReference type="ChEBI" id="CHEBI:18420"/>
        <label>1</label>
        <note>catalytic</note>
    </ligand>
</feature>
<protein>
    <submittedName>
        <fullName evidence="4">3'(2'),5'-bisphosphate nucleotidase</fullName>
        <ecNumber evidence="4">3.1.3.7</ecNumber>
    </submittedName>
</protein>